<dbReference type="Pfam" id="PF13662">
    <property type="entry name" value="Toprim_4"/>
    <property type="match status" value="1"/>
</dbReference>
<comment type="similarity">
    <text evidence="12 13">Belongs to the DnaG primase family.</text>
</comment>
<dbReference type="Pfam" id="PF01807">
    <property type="entry name" value="Zn_ribbon_DnaG"/>
    <property type="match status" value="1"/>
</dbReference>
<dbReference type="GO" id="GO:1990077">
    <property type="term" value="C:primosome complex"/>
    <property type="evidence" value="ECO:0007669"/>
    <property type="project" value="UniProtKB-KW"/>
</dbReference>
<dbReference type="Gene3D" id="3.40.1360.10">
    <property type="match status" value="1"/>
</dbReference>
<keyword evidence="10 12" id="KW-0238">DNA-binding</keyword>
<evidence type="ECO:0000256" key="10">
    <source>
        <dbReference type="ARBA" id="ARBA00023125"/>
    </source>
</evidence>
<dbReference type="HAMAP" id="MF_00974">
    <property type="entry name" value="DNA_primase_DnaG"/>
    <property type="match status" value="1"/>
</dbReference>
<evidence type="ECO:0000256" key="3">
    <source>
        <dbReference type="ARBA" id="ARBA00022679"/>
    </source>
</evidence>
<dbReference type="EC" id="2.7.7.101" evidence="12"/>
<keyword evidence="3 12" id="KW-0808">Transferase</keyword>
<dbReference type="SMART" id="SM00493">
    <property type="entry name" value="TOPRIM"/>
    <property type="match status" value="1"/>
</dbReference>
<dbReference type="FunFam" id="3.90.580.10:FF:000001">
    <property type="entry name" value="DNA primase"/>
    <property type="match status" value="1"/>
</dbReference>
<evidence type="ECO:0000256" key="12">
    <source>
        <dbReference type="HAMAP-Rule" id="MF_00974"/>
    </source>
</evidence>
<proteinExistence type="inferred from homology"/>
<sequence length="598" mass="66239">MEGKGLIPKEQIESVVAATDLVALISSYTPLRPSGGNFLGLCPFHQEKSPSFVVSPSRGNYHCFGCGVHGNAIGFVMDLEHFAFTEAVEFLADRAGIRLERGQSTSPHQGHGEVRGCLDLSLEYFRQNLIGAGSNSTIRLYLKKRDLSLELADRFALGWAPEGWTKLHDFLNQKGVPIKVQEAAGLIKTGEKGEWYDRLRDRLIFPIRDVQGRCLGFAGRIIGEGDPKYLNPPETEFYKKSSVFYGVFEGKDAIRKAKKAMVVEGYLDVIRLHEKGFRHAIAVCGTALNGEHVKALKRQGIQEVELVFDGDNPGKAAALKASKVFLENEIDGRVTVLPEGLDPDDFFKKYTGANLTALVDEAPNDYQFLLAQAFEEVKDKGLWAQKSRLDELITLAQGIASKLKRDLFLGQIAKRFQLDLGALRSKGTEPAKKPQVNLEQRMILPSKVDLKEASPEELRLMKYLVAQPQALGLVRGKLESQSFTNPHLQELLSRFLNLEDEEFGALGPQELPEVFKEYSSVLMQLIFSGNPFATEDYSAEKVQGLVLDLQKSAARRKLKGPLSPEEAEALAKAQAEARKKAKENCLPQGSSEANQHQG</sequence>
<name>A0A1F6H3W5_9PROT</name>
<dbReference type="InterPro" id="IPR013264">
    <property type="entry name" value="DNAG_N"/>
</dbReference>
<dbReference type="InterPro" id="IPR006295">
    <property type="entry name" value="DNA_primase_DnaG"/>
</dbReference>
<dbReference type="GO" id="GO:0006269">
    <property type="term" value="P:DNA replication, synthesis of primer"/>
    <property type="evidence" value="ECO:0007669"/>
    <property type="project" value="UniProtKB-UniRule"/>
</dbReference>
<feature type="compositionally biased region" description="Polar residues" evidence="15">
    <location>
        <begin position="587"/>
        <end position="598"/>
    </location>
</feature>
<keyword evidence="9" id="KW-0460">Magnesium</keyword>
<dbReference type="InterPro" id="IPR006171">
    <property type="entry name" value="TOPRIM_dom"/>
</dbReference>
<dbReference type="PIRSF" id="PIRSF002811">
    <property type="entry name" value="DnaG"/>
    <property type="match status" value="1"/>
</dbReference>
<keyword evidence="2 12" id="KW-0639">Primosome</keyword>
<keyword evidence="4 12" id="KW-0548">Nucleotidyltransferase</keyword>
<organism evidence="17 18">
    <name type="scientific">Candidatus Lambdaproteobacteria bacterium RIFOXYD2_FULL_56_26</name>
    <dbReference type="NCBI Taxonomy" id="1817773"/>
    <lineage>
        <taxon>Bacteria</taxon>
        <taxon>Pseudomonadati</taxon>
        <taxon>Pseudomonadota</taxon>
        <taxon>Candidatus Lambdaproteobacteria</taxon>
    </lineage>
</organism>
<reference evidence="17 18" key="1">
    <citation type="journal article" date="2016" name="Nat. Commun.">
        <title>Thousands of microbial genomes shed light on interconnected biogeochemical processes in an aquifer system.</title>
        <authorList>
            <person name="Anantharaman K."/>
            <person name="Brown C.T."/>
            <person name="Hug L.A."/>
            <person name="Sharon I."/>
            <person name="Castelle C.J."/>
            <person name="Probst A.J."/>
            <person name="Thomas B.C."/>
            <person name="Singh A."/>
            <person name="Wilkins M.J."/>
            <person name="Karaoz U."/>
            <person name="Brodie E.L."/>
            <person name="Williams K.H."/>
            <person name="Hubbard S.S."/>
            <person name="Banfield J.F."/>
        </authorList>
    </citation>
    <scope>NUCLEOTIDE SEQUENCE [LARGE SCALE GENOMIC DNA]</scope>
</reference>
<keyword evidence="1 12" id="KW-0240">DNA-directed RNA polymerase</keyword>
<evidence type="ECO:0000256" key="1">
    <source>
        <dbReference type="ARBA" id="ARBA00022478"/>
    </source>
</evidence>
<comment type="domain">
    <text evidence="12">Contains an N-terminal zinc-binding domain, a central core domain that contains the primase activity, and a C-terminal DnaB-binding domain.</text>
</comment>
<dbReference type="SUPFAM" id="SSF57783">
    <property type="entry name" value="Zinc beta-ribbon"/>
    <property type="match status" value="1"/>
</dbReference>
<feature type="region of interest" description="Disordered" evidence="15">
    <location>
        <begin position="557"/>
        <end position="598"/>
    </location>
</feature>
<evidence type="ECO:0000256" key="2">
    <source>
        <dbReference type="ARBA" id="ARBA00022515"/>
    </source>
</evidence>
<evidence type="ECO:0000256" key="6">
    <source>
        <dbReference type="ARBA" id="ARBA00022723"/>
    </source>
</evidence>
<evidence type="ECO:0000256" key="14">
    <source>
        <dbReference type="PIRSR" id="PIRSR002811-1"/>
    </source>
</evidence>
<keyword evidence="7 12" id="KW-0863">Zinc-finger</keyword>
<dbReference type="InterPro" id="IPR002694">
    <property type="entry name" value="Znf_CHC2"/>
</dbReference>
<dbReference type="GO" id="GO:0005737">
    <property type="term" value="C:cytoplasm"/>
    <property type="evidence" value="ECO:0007669"/>
    <property type="project" value="TreeGrafter"/>
</dbReference>
<evidence type="ECO:0000256" key="8">
    <source>
        <dbReference type="ARBA" id="ARBA00022833"/>
    </source>
</evidence>
<dbReference type="NCBIfam" id="TIGR01391">
    <property type="entry name" value="dnaG"/>
    <property type="match status" value="1"/>
</dbReference>
<gene>
    <name evidence="12" type="primary">dnaG</name>
    <name evidence="17" type="ORF">A2557_08595</name>
</gene>
<evidence type="ECO:0000313" key="18">
    <source>
        <dbReference type="Proteomes" id="UP000177583"/>
    </source>
</evidence>
<keyword evidence="8 12" id="KW-0862">Zinc</keyword>
<dbReference type="InterPro" id="IPR034151">
    <property type="entry name" value="TOPRIM_DnaG_bac"/>
</dbReference>
<accession>A0A1F6H3W5</accession>
<dbReference type="GO" id="GO:0000428">
    <property type="term" value="C:DNA-directed RNA polymerase complex"/>
    <property type="evidence" value="ECO:0007669"/>
    <property type="project" value="UniProtKB-KW"/>
</dbReference>
<comment type="cofactor">
    <cofactor evidence="12 13 14">
        <name>Zn(2+)</name>
        <dbReference type="ChEBI" id="CHEBI:29105"/>
    </cofactor>
    <text evidence="12 13 14">Binds 1 zinc ion per monomer.</text>
</comment>
<dbReference type="AlphaFoldDB" id="A0A1F6H3W5"/>
<dbReference type="InterPro" id="IPR030846">
    <property type="entry name" value="DnaG_bac"/>
</dbReference>
<dbReference type="SMART" id="SM00400">
    <property type="entry name" value="ZnF_CHCC"/>
    <property type="match status" value="1"/>
</dbReference>
<protein>
    <recommendedName>
        <fullName evidence="12 13">DNA primase</fullName>
        <ecNumber evidence="12">2.7.7.101</ecNumber>
    </recommendedName>
</protein>
<dbReference type="Pfam" id="PF08275">
    <property type="entry name" value="DNAG_N"/>
    <property type="match status" value="1"/>
</dbReference>
<dbReference type="Gene3D" id="3.90.980.10">
    <property type="entry name" value="DNA primase, catalytic core, N-terminal domain"/>
    <property type="match status" value="1"/>
</dbReference>
<dbReference type="SUPFAM" id="SSF56731">
    <property type="entry name" value="DNA primase core"/>
    <property type="match status" value="1"/>
</dbReference>
<evidence type="ECO:0000259" key="16">
    <source>
        <dbReference type="PROSITE" id="PS50880"/>
    </source>
</evidence>
<evidence type="ECO:0000256" key="15">
    <source>
        <dbReference type="SAM" id="MobiDB-lite"/>
    </source>
</evidence>
<dbReference type="GO" id="GO:0003677">
    <property type="term" value="F:DNA binding"/>
    <property type="evidence" value="ECO:0007669"/>
    <property type="project" value="UniProtKB-KW"/>
</dbReference>
<comment type="function">
    <text evidence="12 13">RNA polymerase that catalyzes the synthesis of short RNA molecules used as primers for DNA polymerase during DNA replication.</text>
</comment>
<dbReference type="PROSITE" id="PS50880">
    <property type="entry name" value="TOPRIM"/>
    <property type="match status" value="1"/>
</dbReference>
<comment type="subunit">
    <text evidence="12">Monomer. Interacts with DnaB.</text>
</comment>
<comment type="caution">
    <text evidence="17">The sequence shown here is derived from an EMBL/GenBank/DDBJ whole genome shotgun (WGS) entry which is preliminary data.</text>
</comment>
<feature type="domain" description="Toprim" evidence="16">
    <location>
        <begin position="258"/>
        <end position="342"/>
    </location>
</feature>
<evidence type="ECO:0000256" key="7">
    <source>
        <dbReference type="ARBA" id="ARBA00022771"/>
    </source>
</evidence>
<keyword evidence="6 12" id="KW-0479">Metal-binding</keyword>
<comment type="catalytic activity">
    <reaction evidence="12">
        <text>ssDNA + n NTP = ssDNA/pppN(pN)n-1 hybrid + (n-1) diphosphate.</text>
        <dbReference type="EC" id="2.7.7.101"/>
    </reaction>
</comment>
<evidence type="ECO:0000256" key="5">
    <source>
        <dbReference type="ARBA" id="ARBA00022705"/>
    </source>
</evidence>
<evidence type="ECO:0000256" key="9">
    <source>
        <dbReference type="ARBA" id="ARBA00022842"/>
    </source>
</evidence>
<evidence type="ECO:0000256" key="4">
    <source>
        <dbReference type="ARBA" id="ARBA00022695"/>
    </source>
</evidence>
<dbReference type="PANTHER" id="PTHR30313:SF2">
    <property type="entry name" value="DNA PRIMASE"/>
    <property type="match status" value="1"/>
</dbReference>
<dbReference type="Proteomes" id="UP000177583">
    <property type="component" value="Unassembled WGS sequence"/>
</dbReference>
<dbReference type="Gene3D" id="3.90.580.10">
    <property type="entry name" value="Zinc finger, CHC2-type domain"/>
    <property type="match status" value="1"/>
</dbReference>
<dbReference type="InterPro" id="IPR050219">
    <property type="entry name" value="DnaG_primase"/>
</dbReference>
<evidence type="ECO:0000256" key="11">
    <source>
        <dbReference type="ARBA" id="ARBA00023163"/>
    </source>
</evidence>
<dbReference type="InterPro" id="IPR036977">
    <property type="entry name" value="DNA_primase_Znf_CHC2"/>
</dbReference>
<keyword evidence="11 12" id="KW-0804">Transcription</keyword>
<dbReference type="EMBL" id="MFNF01000001">
    <property type="protein sequence ID" value="OGH05020.1"/>
    <property type="molecule type" value="Genomic_DNA"/>
</dbReference>
<evidence type="ECO:0000256" key="13">
    <source>
        <dbReference type="PIRNR" id="PIRNR002811"/>
    </source>
</evidence>
<dbReference type="PANTHER" id="PTHR30313">
    <property type="entry name" value="DNA PRIMASE"/>
    <property type="match status" value="1"/>
</dbReference>
<dbReference type="CDD" id="cd03364">
    <property type="entry name" value="TOPRIM_DnaG_primases"/>
    <property type="match status" value="1"/>
</dbReference>
<dbReference type="GO" id="GO:0008270">
    <property type="term" value="F:zinc ion binding"/>
    <property type="evidence" value="ECO:0007669"/>
    <property type="project" value="UniProtKB-UniRule"/>
</dbReference>
<dbReference type="InterPro" id="IPR037068">
    <property type="entry name" value="DNA_primase_core_N_sf"/>
</dbReference>
<dbReference type="GO" id="GO:0003899">
    <property type="term" value="F:DNA-directed RNA polymerase activity"/>
    <property type="evidence" value="ECO:0007669"/>
    <property type="project" value="UniProtKB-UniRule"/>
</dbReference>
<feature type="zinc finger region" description="CHC2-type" evidence="12 14">
    <location>
        <begin position="42"/>
        <end position="66"/>
    </location>
</feature>
<keyword evidence="5 12" id="KW-0235">DNA replication</keyword>
<evidence type="ECO:0000313" key="17">
    <source>
        <dbReference type="EMBL" id="OGH05020.1"/>
    </source>
</evidence>